<dbReference type="PANTHER" id="PTHR30471:SF3">
    <property type="entry name" value="UPF0758 PROTEIN YEES-RELATED"/>
    <property type="match status" value="1"/>
</dbReference>
<dbReference type="EMBL" id="NESP01000002">
    <property type="protein sequence ID" value="PUE56463.1"/>
    <property type="molecule type" value="Genomic_DNA"/>
</dbReference>
<dbReference type="InterPro" id="IPR037518">
    <property type="entry name" value="MPN"/>
</dbReference>
<dbReference type="RefSeq" id="WP_108402991.1">
    <property type="nucleotide sequence ID" value="NZ_NESP01000002.1"/>
</dbReference>
<evidence type="ECO:0000313" key="8">
    <source>
        <dbReference type="Proteomes" id="UP000251341"/>
    </source>
</evidence>
<keyword evidence="3" id="KW-0378">Hydrolase</keyword>
<dbReference type="InterPro" id="IPR025657">
    <property type="entry name" value="RadC_JAB"/>
</dbReference>
<dbReference type="Gene3D" id="3.40.140.10">
    <property type="entry name" value="Cytidine Deaminase, domain 2"/>
    <property type="match status" value="1"/>
</dbReference>
<keyword evidence="1" id="KW-0645">Protease</keyword>
<keyword evidence="2" id="KW-0479">Metal-binding</keyword>
<dbReference type="Proteomes" id="UP000251341">
    <property type="component" value="Unassembled WGS sequence"/>
</dbReference>
<sequence length="164" mass="18133">MTTFASPLFVCEDAGVYRVATAEEVRGSAIALLAGDLNEQPVMNSPHKVKDFLRLHIGDLPHEVFSVLFLDPHNRMLAYEQMFRGSLSQTMVYPREVAKRALELNADSVIFTHNHPGGSTKPSQADIRLTNTLRDALNLVGVTVRDHIIVTRGLTCSMAEEGLM</sequence>
<keyword evidence="5" id="KW-0482">Metalloprotease</keyword>
<name>A0A315EF61_9BURK</name>
<comment type="caution">
    <text evidence="7">The sequence shown here is derived from an EMBL/GenBank/DDBJ whole genome shotgun (WGS) entry which is preliminary data.</text>
</comment>
<keyword evidence="4" id="KW-0862">Zinc</keyword>
<dbReference type="PROSITE" id="PS50249">
    <property type="entry name" value="MPN"/>
    <property type="match status" value="1"/>
</dbReference>
<evidence type="ECO:0000256" key="2">
    <source>
        <dbReference type="ARBA" id="ARBA00022723"/>
    </source>
</evidence>
<evidence type="ECO:0000256" key="5">
    <source>
        <dbReference type="ARBA" id="ARBA00023049"/>
    </source>
</evidence>
<evidence type="ECO:0000256" key="1">
    <source>
        <dbReference type="ARBA" id="ARBA00022670"/>
    </source>
</evidence>
<dbReference type="GO" id="GO:0046872">
    <property type="term" value="F:metal ion binding"/>
    <property type="evidence" value="ECO:0007669"/>
    <property type="project" value="UniProtKB-KW"/>
</dbReference>
<evidence type="ECO:0000256" key="3">
    <source>
        <dbReference type="ARBA" id="ARBA00022801"/>
    </source>
</evidence>
<reference evidence="7 8" key="1">
    <citation type="submission" date="2017-04" db="EMBL/GenBank/DDBJ databases">
        <title>Unexpected and diverse lifestyles within the genus Limnohabitans.</title>
        <authorList>
            <person name="Kasalicky V."/>
            <person name="Mehrshad M."/>
            <person name="Andrei S.-A."/>
            <person name="Salcher M."/>
            <person name="Kratochvilova H."/>
            <person name="Simek K."/>
            <person name="Ghai R."/>
        </authorList>
    </citation>
    <scope>NUCLEOTIDE SEQUENCE [LARGE SCALE GENOMIC DNA]</scope>
    <source>
        <strain evidence="7 8">MWH-C5</strain>
    </source>
</reference>
<feature type="domain" description="MPN" evidence="6">
    <location>
        <begin position="42"/>
        <end position="164"/>
    </location>
</feature>
<dbReference type="NCBIfam" id="TIGR00608">
    <property type="entry name" value="radc"/>
    <property type="match status" value="1"/>
</dbReference>
<evidence type="ECO:0000313" key="7">
    <source>
        <dbReference type="EMBL" id="PUE56463.1"/>
    </source>
</evidence>
<dbReference type="GO" id="GO:0008237">
    <property type="term" value="F:metallopeptidase activity"/>
    <property type="evidence" value="ECO:0007669"/>
    <property type="project" value="UniProtKB-KW"/>
</dbReference>
<dbReference type="PANTHER" id="PTHR30471">
    <property type="entry name" value="DNA REPAIR PROTEIN RADC"/>
    <property type="match status" value="1"/>
</dbReference>
<accession>A0A315EF61</accession>
<dbReference type="SUPFAM" id="SSF102712">
    <property type="entry name" value="JAB1/MPN domain"/>
    <property type="match status" value="1"/>
</dbReference>
<dbReference type="InterPro" id="IPR001405">
    <property type="entry name" value="UPF0758"/>
</dbReference>
<dbReference type="AlphaFoldDB" id="A0A315EF61"/>
<evidence type="ECO:0000259" key="6">
    <source>
        <dbReference type="PROSITE" id="PS50249"/>
    </source>
</evidence>
<dbReference type="Pfam" id="PF04002">
    <property type="entry name" value="RadC"/>
    <property type="match status" value="1"/>
</dbReference>
<protein>
    <recommendedName>
        <fullName evidence="6">MPN domain-containing protein</fullName>
    </recommendedName>
</protein>
<proteinExistence type="predicted"/>
<organism evidence="7 8">
    <name type="scientific">Limnohabitans curvus</name>
    <dbReference type="NCBI Taxonomy" id="323423"/>
    <lineage>
        <taxon>Bacteria</taxon>
        <taxon>Pseudomonadati</taxon>
        <taxon>Pseudomonadota</taxon>
        <taxon>Betaproteobacteria</taxon>
        <taxon>Burkholderiales</taxon>
        <taxon>Comamonadaceae</taxon>
        <taxon>Limnohabitans</taxon>
    </lineage>
</organism>
<dbReference type="GO" id="GO:0006508">
    <property type="term" value="P:proteolysis"/>
    <property type="evidence" value="ECO:0007669"/>
    <property type="project" value="UniProtKB-KW"/>
</dbReference>
<gene>
    <name evidence="7" type="ORF">B9Z44_14550</name>
</gene>
<evidence type="ECO:0000256" key="4">
    <source>
        <dbReference type="ARBA" id="ARBA00022833"/>
    </source>
</evidence>
<keyword evidence="8" id="KW-1185">Reference proteome</keyword>
<dbReference type="CDD" id="cd08071">
    <property type="entry name" value="MPN_DUF2466"/>
    <property type="match status" value="1"/>
</dbReference>